<evidence type="ECO:0000256" key="6">
    <source>
        <dbReference type="ARBA" id="ARBA00023033"/>
    </source>
</evidence>
<feature type="binding site" evidence="8">
    <location>
        <position position="43"/>
    </location>
    <ligand>
        <name>Fe cation</name>
        <dbReference type="ChEBI" id="CHEBI:24875"/>
        <label>1</label>
    </ligand>
</feature>
<comment type="similarity">
    <text evidence="8">Belongs to the COQ7 family.</text>
</comment>
<evidence type="ECO:0000256" key="1">
    <source>
        <dbReference type="ARBA" id="ARBA00004749"/>
    </source>
</evidence>
<feature type="binding site" evidence="8">
    <location>
        <position position="160"/>
    </location>
    <ligand>
        <name>Fe cation</name>
        <dbReference type="ChEBI" id="CHEBI:24875"/>
        <label>2</label>
    </ligand>
</feature>
<dbReference type="GO" id="GO:0031314">
    <property type="term" value="C:extrinsic component of mitochondrial inner membrane"/>
    <property type="evidence" value="ECO:0007669"/>
    <property type="project" value="UniProtKB-UniRule"/>
</dbReference>
<keyword evidence="6 8" id="KW-0503">Monooxygenase</keyword>
<dbReference type="GO" id="GO:2000377">
    <property type="term" value="P:regulation of reactive oxygen species metabolic process"/>
    <property type="evidence" value="ECO:0000318"/>
    <property type="project" value="GO_Central"/>
</dbReference>
<dbReference type="GO" id="GO:0005743">
    <property type="term" value="C:mitochondrial inner membrane"/>
    <property type="evidence" value="ECO:0000318"/>
    <property type="project" value="GO_Central"/>
</dbReference>
<dbReference type="InParanoid" id="E9FV04"/>
<comment type="pathway">
    <text evidence="1 8">Cofactor biosynthesis; ubiquinone biosynthesis.</text>
</comment>
<dbReference type="Pfam" id="PF03232">
    <property type="entry name" value="COQ7"/>
    <property type="match status" value="1"/>
</dbReference>
<dbReference type="GO" id="GO:0006744">
    <property type="term" value="P:ubiquinone biosynthetic process"/>
    <property type="evidence" value="ECO:0000318"/>
    <property type="project" value="GO_Central"/>
</dbReference>
<feature type="binding site" evidence="8">
    <location>
        <position position="163"/>
    </location>
    <ligand>
        <name>Fe cation</name>
        <dbReference type="ChEBI" id="CHEBI:24875"/>
        <label>2</label>
    </ligand>
</feature>
<dbReference type="PhylomeDB" id="E9FV04"/>
<evidence type="ECO:0000256" key="8">
    <source>
        <dbReference type="HAMAP-Rule" id="MF_03194"/>
    </source>
</evidence>
<keyword evidence="5 8" id="KW-0408">Iron</keyword>
<dbReference type="FunCoup" id="E9FV04">
    <property type="interactions" value="799"/>
</dbReference>
<feature type="binding site" evidence="8">
    <location>
        <position position="125"/>
    </location>
    <ligand>
        <name>Fe cation</name>
        <dbReference type="ChEBI" id="CHEBI:24875"/>
        <label>2</label>
    </ligand>
</feature>
<keyword evidence="7 8" id="KW-0472">Membrane</keyword>
<protein>
    <recommendedName>
        <fullName evidence="8">5-demethoxyubiquinone hydroxylase, mitochondrial</fullName>
        <shortName evidence="8">DMQ hydroxylase</shortName>
        <ecNumber evidence="8">1.14.99.60</ecNumber>
    </recommendedName>
    <alternativeName>
        <fullName evidence="8">Ubiquinone biosynthesis monooxygenase COQ7</fullName>
    </alternativeName>
</protein>
<dbReference type="PANTHER" id="PTHR11237:SF4">
    <property type="entry name" value="5-DEMETHOXYUBIQUINONE HYDROXYLASE, MITOCHONDRIAL"/>
    <property type="match status" value="1"/>
</dbReference>
<feature type="binding site" evidence="8">
    <location>
        <position position="73"/>
    </location>
    <ligand>
        <name>Fe cation</name>
        <dbReference type="ChEBI" id="CHEBI:24875"/>
        <label>1</label>
    </ligand>
</feature>
<dbReference type="eggNOG" id="KOG4061">
    <property type="taxonomic scope" value="Eukaryota"/>
</dbReference>
<name>E9FV04_DAPPU</name>
<comment type="function">
    <text evidence="8">Catalyzes the hydroxylation of 2-polyprenyl-3-methyl-6-methoxy-1,4-benzoquinol (DMQH2) during ubiquinone biosynthesis. Has also a structural role in the COQ enzyme complex, stabilizing other COQ polypeptides. Involved in lifespan determination in a ubiquinone-independent manner.</text>
</comment>
<dbReference type="KEGG" id="dpx:DAPPUDRAFT_230290"/>
<dbReference type="GO" id="GO:0008682">
    <property type="term" value="F:3-demethoxyubiquinol 3-hydroxylase activity"/>
    <property type="evidence" value="ECO:0007669"/>
    <property type="project" value="UniProtKB-EC"/>
</dbReference>
<dbReference type="AlphaFoldDB" id="E9FV04"/>
<dbReference type="EMBL" id="GL732525">
    <property type="protein sequence ID" value="EFX88827.1"/>
    <property type="molecule type" value="Genomic_DNA"/>
</dbReference>
<evidence type="ECO:0000256" key="3">
    <source>
        <dbReference type="ARBA" id="ARBA00022723"/>
    </source>
</evidence>
<organism evidence="9 10">
    <name type="scientific">Daphnia pulex</name>
    <name type="common">Water flea</name>
    <dbReference type="NCBI Taxonomy" id="6669"/>
    <lineage>
        <taxon>Eukaryota</taxon>
        <taxon>Metazoa</taxon>
        <taxon>Ecdysozoa</taxon>
        <taxon>Arthropoda</taxon>
        <taxon>Crustacea</taxon>
        <taxon>Branchiopoda</taxon>
        <taxon>Diplostraca</taxon>
        <taxon>Cladocera</taxon>
        <taxon>Anomopoda</taxon>
        <taxon>Daphniidae</taxon>
        <taxon>Daphnia</taxon>
    </lineage>
</organism>
<dbReference type="GO" id="GO:0005634">
    <property type="term" value="C:nucleus"/>
    <property type="evidence" value="ECO:0000318"/>
    <property type="project" value="GO_Central"/>
</dbReference>
<dbReference type="GO" id="GO:0046872">
    <property type="term" value="F:metal ion binding"/>
    <property type="evidence" value="ECO:0007669"/>
    <property type="project" value="UniProtKB-KW"/>
</dbReference>
<dbReference type="OrthoDB" id="275371at2759"/>
<sequence>MTYRPQKIPQLFRQFATSTKISPKEARENITRDRFLRVDHAGEVGADRIYAGQMAVLGKSDVGSVIQHMWDQEKEHRKKFDELLPKYRARPTVMLPIWNVAGFALGAGSAMLGPKMAMACTAAVETVITDHYNDQIRELMTNPEENGELLKVISKFRDEEMEHHDTAILHKAEEAPLYQVFAQAVKIGCKGAIWISERI</sequence>
<dbReference type="HOGENOM" id="CLU_071892_2_0_1"/>
<keyword evidence="2 8" id="KW-0831">Ubiquinone biosynthesis</keyword>
<dbReference type="SUPFAM" id="SSF47240">
    <property type="entry name" value="Ferritin-like"/>
    <property type="match status" value="1"/>
</dbReference>
<keyword evidence="4 8" id="KW-0560">Oxidoreductase</keyword>
<evidence type="ECO:0000256" key="2">
    <source>
        <dbReference type="ARBA" id="ARBA00022688"/>
    </source>
</evidence>
<reference evidence="9 10" key="1">
    <citation type="journal article" date="2011" name="Science">
        <title>The ecoresponsive genome of Daphnia pulex.</title>
        <authorList>
            <person name="Colbourne J.K."/>
            <person name="Pfrender M.E."/>
            <person name="Gilbert D."/>
            <person name="Thomas W.K."/>
            <person name="Tucker A."/>
            <person name="Oakley T.H."/>
            <person name="Tokishita S."/>
            <person name="Aerts A."/>
            <person name="Arnold G.J."/>
            <person name="Basu M.K."/>
            <person name="Bauer D.J."/>
            <person name="Caceres C.E."/>
            <person name="Carmel L."/>
            <person name="Casola C."/>
            <person name="Choi J.H."/>
            <person name="Detter J.C."/>
            <person name="Dong Q."/>
            <person name="Dusheyko S."/>
            <person name="Eads B.D."/>
            <person name="Frohlich T."/>
            <person name="Geiler-Samerotte K.A."/>
            <person name="Gerlach D."/>
            <person name="Hatcher P."/>
            <person name="Jogdeo S."/>
            <person name="Krijgsveld J."/>
            <person name="Kriventseva E.V."/>
            <person name="Kultz D."/>
            <person name="Laforsch C."/>
            <person name="Lindquist E."/>
            <person name="Lopez J."/>
            <person name="Manak J.R."/>
            <person name="Muller J."/>
            <person name="Pangilinan J."/>
            <person name="Patwardhan R.P."/>
            <person name="Pitluck S."/>
            <person name="Pritham E.J."/>
            <person name="Rechtsteiner A."/>
            <person name="Rho M."/>
            <person name="Rogozin I.B."/>
            <person name="Sakarya O."/>
            <person name="Salamov A."/>
            <person name="Schaack S."/>
            <person name="Shapiro H."/>
            <person name="Shiga Y."/>
            <person name="Skalitzky C."/>
            <person name="Smith Z."/>
            <person name="Souvorov A."/>
            <person name="Sung W."/>
            <person name="Tang Z."/>
            <person name="Tsuchiya D."/>
            <person name="Tu H."/>
            <person name="Vos H."/>
            <person name="Wang M."/>
            <person name="Wolf Y.I."/>
            <person name="Yamagata H."/>
            <person name="Yamada T."/>
            <person name="Ye Y."/>
            <person name="Shaw J.R."/>
            <person name="Andrews J."/>
            <person name="Crease T.J."/>
            <person name="Tang H."/>
            <person name="Lucas S.M."/>
            <person name="Robertson H.M."/>
            <person name="Bork P."/>
            <person name="Koonin E.V."/>
            <person name="Zdobnov E.M."/>
            <person name="Grigoriev I.V."/>
            <person name="Lynch M."/>
            <person name="Boore J.L."/>
        </authorList>
    </citation>
    <scope>NUCLEOTIDE SEQUENCE [LARGE SCALE GENOMIC DNA]</scope>
</reference>
<dbReference type="CDD" id="cd01042">
    <property type="entry name" value="DMQH"/>
    <property type="match status" value="1"/>
</dbReference>
<feature type="binding site" evidence="8">
    <location>
        <position position="76"/>
    </location>
    <ligand>
        <name>Fe cation</name>
        <dbReference type="ChEBI" id="CHEBI:24875"/>
        <label>1</label>
    </ligand>
</feature>
<feature type="binding site" evidence="8">
    <location>
        <position position="160"/>
    </location>
    <ligand>
        <name>Fe cation</name>
        <dbReference type="ChEBI" id="CHEBI:24875"/>
        <label>1</label>
    </ligand>
</feature>
<keyword evidence="3 8" id="KW-0479">Metal-binding</keyword>
<keyword evidence="10" id="KW-1185">Reference proteome</keyword>
<keyword evidence="8" id="KW-0496">Mitochondrion</keyword>
<dbReference type="UniPathway" id="UPA00232"/>
<evidence type="ECO:0000256" key="4">
    <source>
        <dbReference type="ARBA" id="ARBA00023002"/>
    </source>
</evidence>
<dbReference type="GO" id="GO:0010468">
    <property type="term" value="P:regulation of gene expression"/>
    <property type="evidence" value="ECO:0000318"/>
    <property type="project" value="GO_Central"/>
</dbReference>
<proteinExistence type="inferred from homology"/>
<dbReference type="OMA" id="WSTAVMG"/>
<dbReference type="InterPro" id="IPR009078">
    <property type="entry name" value="Ferritin-like_SF"/>
</dbReference>
<dbReference type="EC" id="1.14.99.60" evidence="8"/>
<dbReference type="GO" id="GO:0008340">
    <property type="term" value="P:determination of adult lifespan"/>
    <property type="evidence" value="ECO:0000318"/>
    <property type="project" value="GO_Central"/>
</dbReference>
<dbReference type="Proteomes" id="UP000000305">
    <property type="component" value="Unassembled WGS sequence"/>
</dbReference>
<comment type="catalytic activity">
    <reaction evidence="8">
        <text>a 5-methoxy-2-methyl-3-(all-trans-polyprenyl)benzene-1,4-diol + AH2 + O2 = a 3-demethylubiquinol + A + H2O</text>
        <dbReference type="Rhea" id="RHEA:50908"/>
        <dbReference type="Rhea" id="RHEA-COMP:10859"/>
        <dbReference type="Rhea" id="RHEA-COMP:10914"/>
        <dbReference type="ChEBI" id="CHEBI:13193"/>
        <dbReference type="ChEBI" id="CHEBI:15377"/>
        <dbReference type="ChEBI" id="CHEBI:15379"/>
        <dbReference type="ChEBI" id="CHEBI:17499"/>
        <dbReference type="ChEBI" id="CHEBI:84167"/>
        <dbReference type="ChEBI" id="CHEBI:84422"/>
        <dbReference type="EC" id="1.14.99.60"/>
    </reaction>
</comment>
<dbReference type="HAMAP" id="MF_01658">
    <property type="entry name" value="COQ7"/>
    <property type="match status" value="1"/>
</dbReference>
<evidence type="ECO:0000313" key="9">
    <source>
        <dbReference type="EMBL" id="EFX88827.1"/>
    </source>
</evidence>
<gene>
    <name evidence="9" type="ORF">DAPPUDRAFT_230290</name>
</gene>
<feature type="binding site" evidence="8">
    <location>
        <position position="73"/>
    </location>
    <ligand>
        <name>Fe cation</name>
        <dbReference type="ChEBI" id="CHEBI:24875"/>
        <label>2</label>
    </ligand>
</feature>
<evidence type="ECO:0000256" key="5">
    <source>
        <dbReference type="ARBA" id="ARBA00023004"/>
    </source>
</evidence>
<evidence type="ECO:0000256" key="7">
    <source>
        <dbReference type="ARBA" id="ARBA00023136"/>
    </source>
</evidence>
<dbReference type="STRING" id="6669.E9FV04"/>
<dbReference type="GO" id="GO:0016709">
    <property type="term" value="F:oxidoreductase activity, acting on paired donors, with incorporation or reduction of molecular oxygen, NAD(P)H as one donor, and incorporation of one atom of oxygen"/>
    <property type="evidence" value="ECO:0007669"/>
    <property type="project" value="UniProtKB-UniRule"/>
</dbReference>
<dbReference type="PANTHER" id="PTHR11237">
    <property type="entry name" value="COENZYME Q10 BIOSYNTHESIS PROTEIN 7"/>
    <property type="match status" value="1"/>
</dbReference>
<comment type="subcellular location">
    <subcellularLocation>
        <location evidence="8">Mitochondrion inner membrane</location>
        <topology evidence="8">Peripheral membrane protein</topology>
        <orientation evidence="8">Matrix side</orientation>
    </subcellularLocation>
</comment>
<keyword evidence="8" id="KW-0999">Mitochondrion inner membrane</keyword>
<dbReference type="InterPro" id="IPR011566">
    <property type="entry name" value="Ubq_synth_Coq7"/>
</dbReference>
<evidence type="ECO:0000313" key="10">
    <source>
        <dbReference type="Proteomes" id="UP000000305"/>
    </source>
</evidence>
<comment type="subunit">
    <text evidence="8">Component of a multi-subunit COQ enzyme complex.</text>
</comment>
<accession>E9FV04</accession>
<comment type="cofactor">
    <cofactor evidence="8">
        <name>Fe cation</name>
        <dbReference type="ChEBI" id="CHEBI:24875"/>
    </cofactor>
    <text evidence="8">Binds 2 iron ions per subunit.</text>
</comment>